<proteinExistence type="predicted"/>
<name>A0AAD3SB12_NEPGR</name>
<dbReference type="AlphaFoldDB" id="A0AAD3SB12"/>
<evidence type="ECO:0000256" key="1">
    <source>
        <dbReference type="SAM" id="MobiDB-lite"/>
    </source>
</evidence>
<accession>A0AAD3SB12</accession>
<feature type="compositionally biased region" description="Pro residues" evidence="1">
    <location>
        <begin position="75"/>
        <end position="84"/>
    </location>
</feature>
<organism evidence="2 3">
    <name type="scientific">Nepenthes gracilis</name>
    <name type="common">Slender pitcher plant</name>
    <dbReference type="NCBI Taxonomy" id="150966"/>
    <lineage>
        <taxon>Eukaryota</taxon>
        <taxon>Viridiplantae</taxon>
        <taxon>Streptophyta</taxon>
        <taxon>Embryophyta</taxon>
        <taxon>Tracheophyta</taxon>
        <taxon>Spermatophyta</taxon>
        <taxon>Magnoliopsida</taxon>
        <taxon>eudicotyledons</taxon>
        <taxon>Gunneridae</taxon>
        <taxon>Pentapetalae</taxon>
        <taxon>Caryophyllales</taxon>
        <taxon>Nepenthaceae</taxon>
        <taxon>Nepenthes</taxon>
    </lineage>
</organism>
<comment type="caution">
    <text evidence="2">The sequence shown here is derived from an EMBL/GenBank/DDBJ whole genome shotgun (WGS) entry which is preliminary data.</text>
</comment>
<sequence>MVGGIGGGYQETRVASHAQLRGINKLCWNSNEKEGKVHQRQCRHIPTITTVHDNSMVMGVDQKSVFPPGSSSLLQPPPDSAACH</sequence>
<evidence type="ECO:0000313" key="3">
    <source>
        <dbReference type="Proteomes" id="UP001279734"/>
    </source>
</evidence>
<evidence type="ECO:0000313" key="2">
    <source>
        <dbReference type="EMBL" id="GMH07868.1"/>
    </source>
</evidence>
<keyword evidence="3" id="KW-1185">Reference proteome</keyword>
<protein>
    <submittedName>
        <fullName evidence="2">Uncharacterized protein</fullName>
    </submittedName>
</protein>
<feature type="region of interest" description="Disordered" evidence="1">
    <location>
        <begin position="63"/>
        <end position="84"/>
    </location>
</feature>
<dbReference type="Proteomes" id="UP001279734">
    <property type="component" value="Unassembled WGS sequence"/>
</dbReference>
<gene>
    <name evidence="2" type="ORF">Nepgr_009708</name>
</gene>
<reference evidence="2" key="1">
    <citation type="submission" date="2023-05" db="EMBL/GenBank/DDBJ databases">
        <title>Nepenthes gracilis genome sequencing.</title>
        <authorList>
            <person name="Fukushima K."/>
        </authorList>
    </citation>
    <scope>NUCLEOTIDE SEQUENCE</scope>
    <source>
        <strain evidence="2">SING2019-196</strain>
    </source>
</reference>
<dbReference type="EMBL" id="BSYO01000007">
    <property type="protein sequence ID" value="GMH07868.1"/>
    <property type="molecule type" value="Genomic_DNA"/>
</dbReference>